<dbReference type="PANTHER" id="PTHR30363">
    <property type="entry name" value="HTH-TYPE TRANSCRIPTIONAL REGULATOR SRLR-RELATED"/>
    <property type="match status" value="1"/>
</dbReference>
<dbReference type="SUPFAM" id="SSF100950">
    <property type="entry name" value="NagB/RpiA/CoA transferase-like"/>
    <property type="match status" value="1"/>
</dbReference>
<keyword evidence="2 5" id="KW-0238">DNA-binding</keyword>
<dbReference type="Pfam" id="PF00455">
    <property type="entry name" value="DeoRC"/>
    <property type="match status" value="1"/>
</dbReference>
<dbReference type="SUPFAM" id="SSF46785">
    <property type="entry name" value="Winged helix' DNA-binding domain"/>
    <property type="match status" value="1"/>
</dbReference>
<sequence>MNKEKRHHIILHEIQIRNRVLLTDLASMLNVSMDTVRRDVKELDELKKLKKVHGGAVSNGFNVYSNRLGEVYELGSKSIIAQKGISLLNDGDIVLISGGSTNLELVKLFPKHMDLTLFTPSLPMAVELMANAPEHYEVYLVGGKLSRKSQLAIGGSSINILSEITADICFLGTGYIDVSKGISELDWEITQMKKAMIRASKKTVSLTISEKLNTSNRYKVCEISTLDTIITELDPNSPILDSYRNAGVNIL</sequence>
<dbReference type="Gene3D" id="1.10.10.10">
    <property type="entry name" value="Winged helix-like DNA-binding domain superfamily/Winged helix DNA-binding domain"/>
    <property type="match status" value="1"/>
</dbReference>
<evidence type="ECO:0000313" key="6">
    <source>
        <dbReference type="Proteomes" id="UP001203607"/>
    </source>
</evidence>
<dbReference type="SMART" id="SM01134">
    <property type="entry name" value="DeoRC"/>
    <property type="match status" value="1"/>
</dbReference>
<evidence type="ECO:0000256" key="1">
    <source>
        <dbReference type="ARBA" id="ARBA00023015"/>
    </source>
</evidence>
<dbReference type="InterPro" id="IPR050313">
    <property type="entry name" value="Carb_Metab_HTH_regulators"/>
</dbReference>
<keyword evidence="3" id="KW-0804">Transcription</keyword>
<dbReference type="PROSITE" id="PS00894">
    <property type="entry name" value="HTH_DEOR_1"/>
    <property type="match status" value="1"/>
</dbReference>
<protein>
    <submittedName>
        <fullName evidence="5">DeoR/GlpR family DNA-binding transcription regulator</fullName>
    </submittedName>
</protein>
<dbReference type="EMBL" id="JAMFMA010000002">
    <property type="protein sequence ID" value="MCL6273746.1"/>
    <property type="molecule type" value="Genomic_DNA"/>
</dbReference>
<dbReference type="InterPro" id="IPR036388">
    <property type="entry name" value="WH-like_DNA-bd_sf"/>
</dbReference>
<evidence type="ECO:0000313" key="5">
    <source>
        <dbReference type="EMBL" id="MCL6273746.1"/>
    </source>
</evidence>
<gene>
    <name evidence="5" type="ORF">M3P19_06990</name>
</gene>
<dbReference type="GO" id="GO:0003677">
    <property type="term" value="F:DNA binding"/>
    <property type="evidence" value="ECO:0007669"/>
    <property type="project" value="UniProtKB-KW"/>
</dbReference>
<accession>A0ABT0PRY6</accession>
<keyword evidence="6" id="KW-1185">Reference proteome</keyword>
<reference evidence="5 6" key="1">
    <citation type="submission" date="2022-05" db="EMBL/GenBank/DDBJ databases">
        <authorList>
            <person name="Park J.-S."/>
        </authorList>
    </citation>
    <scope>NUCLEOTIDE SEQUENCE [LARGE SCALE GENOMIC DNA]</scope>
    <source>
        <strain evidence="5 6">2012CJ35-5</strain>
    </source>
</reference>
<feature type="domain" description="HTH deoR-type" evidence="4">
    <location>
        <begin position="3"/>
        <end position="58"/>
    </location>
</feature>
<dbReference type="Proteomes" id="UP001203607">
    <property type="component" value="Unassembled WGS sequence"/>
</dbReference>
<dbReference type="InterPro" id="IPR037171">
    <property type="entry name" value="NagB/RpiA_transferase-like"/>
</dbReference>
<dbReference type="InterPro" id="IPR036390">
    <property type="entry name" value="WH_DNA-bd_sf"/>
</dbReference>
<dbReference type="PROSITE" id="PS51000">
    <property type="entry name" value="HTH_DEOR_2"/>
    <property type="match status" value="1"/>
</dbReference>
<dbReference type="InterPro" id="IPR018356">
    <property type="entry name" value="Tscrpt_reg_HTH_DeoR_CS"/>
</dbReference>
<dbReference type="PANTHER" id="PTHR30363:SF44">
    <property type="entry name" value="AGA OPERON TRANSCRIPTIONAL REPRESSOR-RELATED"/>
    <property type="match status" value="1"/>
</dbReference>
<dbReference type="RefSeq" id="WP_249656937.1">
    <property type="nucleotide sequence ID" value="NZ_JAMFMA010000002.1"/>
</dbReference>
<evidence type="ECO:0000259" key="4">
    <source>
        <dbReference type="PROSITE" id="PS51000"/>
    </source>
</evidence>
<name>A0ABT0PRY6_9FLAO</name>
<proteinExistence type="predicted"/>
<dbReference type="InterPro" id="IPR014036">
    <property type="entry name" value="DeoR-like_C"/>
</dbReference>
<evidence type="ECO:0000256" key="2">
    <source>
        <dbReference type="ARBA" id="ARBA00023125"/>
    </source>
</evidence>
<organism evidence="5 6">
    <name type="scientific">Flagellimonas spongiicola</name>
    <dbReference type="NCBI Taxonomy" id="2942208"/>
    <lineage>
        <taxon>Bacteria</taxon>
        <taxon>Pseudomonadati</taxon>
        <taxon>Bacteroidota</taxon>
        <taxon>Flavobacteriia</taxon>
        <taxon>Flavobacteriales</taxon>
        <taxon>Flavobacteriaceae</taxon>
        <taxon>Flagellimonas</taxon>
    </lineage>
</organism>
<dbReference type="SMART" id="SM00420">
    <property type="entry name" value="HTH_DEOR"/>
    <property type="match status" value="1"/>
</dbReference>
<dbReference type="InterPro" id="IPR001034">
    <property type="entry name" value="DeoR_HTH"/>
</dbReference>
<evidence type="ECO:0000256" key="3">
    <source>
        <dbReference type="ARBA" id="ARBA00023163"/>
    </source>
</evidence>
<keyword evidence="1" id="KW-0805">Transcription regulation</keyword>
<dbReference type="PRINTS" id="PR00037">
    <property type="entry name" value="HTHLACR"/>
</dbReference>
<dbReference type="Pfam" id="PF08220">
    <property type="entry name" value="HTH_DeoR"/>
    <property type="match status" value="1"/>
</dbReference>
<comment type="caution">
    <text evidence="5">The sequence shown here is derived from an EMBL/GenBank/DDBJ whole genome shotgun (WGS) entry which is preliminary data.</text>
</comment>